<dbReference type="Proteomes" id="UP000694853">
    <property type="component" value="Unplaced"/>
</dbReference>
<reference evidence="2" key="2">
    <citation type="submission" date="2025-08" db="UniProtKB">
        <authorList>
            <consortium name="RefSeq"/>
        </authorList>
    </citation>
    <scope>IDENTIFICATION</scope>
    <source>
        <tissue evidence="2">Young leaves</tissue>
    </source>
</reference>
<evidence type="ECO:0000313" key="1">
    <source>
        <dbReference type="Proteomes" id="UP000694853"/>
    </source>
</evidence>
<proteinExistence type="predicted"/>
<gene>
    <name evidence="2" type="primary">LOC113862424</name>
</gene>
<accession>A0A8B8L528</accession>
<dbReference type="InterPro" id="IPR007750">
    <property type="entry name" value="DUF674"/>
</dbReference>
<reference evidence="1" key="1">
    <citation type="journal article" date="2019" name="Toxins">
        <title>Detection of Abrin-Like and Prepropulchellin-Like Toxin Genes and Transcripts Using Whole Genome Sequencing and Full-Length Transcript Sequencing of Abrus precatorius.</title>
        <authorList>
            <person name="Hovde B.T."/>
            <person name="Daligault H.E."/>
            <person name="Hanschen E.R."/>
            <person name="Kunde Y.A."/>
            <person name="Johnson M.B."/>
            <person name="Starkenburg S.R."/>
            <person name="Johnson S.L."/>
        </authorList>
    </citation>
    <scope>NUCLEOTIDE SEQUENCE [LARGE SCALE GENOMIC DNA]</scope>
</reference>
<keyword evidence="1" id="KW-1185">Reference proteome</keyword>
<dbReference type="PANTHER" id="PTHR33103:SF43">
    <property type="entry name" value="DUF674 FAMILY PROTEIN"/>
    <property type="match status" value="1"/>
</dbReference>
<evidence type="ECO:0000313" key="2">
    <source>
        <dbReference type="RefSeq" id="XP_027351312.1"/>
    </source>
</evidence>
<dbReference type="Pfam" id="PF05056">
    <property type="entry name" value="DUF674"/>
    <property type="match status" value="2"/>
</dbReference>
<dbReference type="RefSeq" id="XP_027351312.1">
    <property type="nucleotide sequence ID" value="XM_027495511.1"/>
</dbReference>
<dbReference type="AlphaFoldDB" id="A0A8B8L528"/>
<protein>
    <submittedName>
        <fullName evidence="2">Uncharacterized protein LOC113862424</fullName>
    </submittedName>
</protein>
<dbReference type="GeneID" id="113862424"/>
<dbReference type="KEGG" id="aprc:113862424"/>
<sequence>MATSETEEHVTLKLMVTKERNKVLFAEAGKDFVDVLFSFLTLPLGTIIRLVSKESNMQPIEVGSLSSLYQSVENLNKKYLCTDTCKEMLLRPRNSMEAYCKDLKLNIDDTAYRFVRMSNATFMITDDLNILPMSLETTFSLFKNSGIENMSQVNEMTVNVTKKQVVNILKSCMLSESILTDLFLKKNLLSKRLEQTRPSLFDLKINGSSKQINVKLFKRKSDGNIVFAEGKEDFADFLFSFLTFPLVAVVHLMKGFSSIGTVDALYKSIVDLFEDYWTTEEVKDKLVFPGLAPQFKLSNQLLPIYESLAPESFSYVKKQSSCKVNNIWETFGNPKIVDPISEKASEKGFTKGLNMYVATDDLVVMPMSSNYVVSLLNKMDIPLSDLEEQVVSIGIKASKRG</sequence>
<dbReference type="PANTHER" id="PTHR33103">
    <property type="entry name" value="OS01G0153900 PROTEIN"/>
    <property type="match status" value="1"/>
</dbReference>
<dbReference type="OrthoDB" id="1277335at2759"/>
<organism evidence="1 2">
    <name type="scientific">Abrus precatorius</name>
    <name type="common">Indian licorice</name>
    <name type="synonym">Glycine abrus</name>
    <dbReference type="NCBI Taxonomy" id="3816"/>
    <lineage>
        <taxon>Eukaryota</taxon>
        <taxon>Viridiplantae</taxon>
        <taxon>Streptophyta</taxon>
        <taxon>Embryophyta</taxon>
        <taxon>Tracheophyta</taxon>
        <taxon>Spermatophyta</taxon>
        <taxon>Magnoliopsida</taxon>
        <taxon>eudicotyledons</taxon>
        <taxon>Gunneridae</taxon>
        <taxon>Pentapetalae</taxon>
        <taxon>rosids</taxon>
        <taxon>fabids</taxon>
        <taxon>Fabales</taxon>
        <taxon>Fabaceae</taxon>
        <taxon>Papilionoideae</taxon>
        <taxon>50 kb inversion clade</taxon>
        <taxon>NPAAA clade</taxon>
        <taxon>indigoferoid/millettioid clade</taxon>
        <taxon>Abreae</taxon>
        <taxon>Abrus</taxon>
    </lineage>
</organism>
<name>A0A8B8L528_ABRPR</name>